<sequence length="179" mass="20077">MLEMVFFANLRNGGLALVDAAGNTVDTWGQSVIVITDGIPALSSAQPVWIKPEKWNQGGYDAIMVCKRTQHVRFVQVTSAHKHSFRISHFYGWLKMLSESPESFEVKIMEIIFVVEQEKLSTFDFSTVTGNGLLVPFGWLKGKETDLVRLVGTSHMCNGVEFRGSETEFRPVIPKNLLI</sequence>
<evidence type="ECO:0000313" key="2">
    <source>
        <dbReference type="Proteomes" id="UP000237271"/>
    </source>
</evidence>
<name>A0A2P4XQB3_9STRA</name>
<reference evidence="1 2" key="1">
    <citation type="journal article" date="2017" name="Genome Biol. Evol.">
        <title>Phytophthora megakarya and P. palmivora, closely related causal agents of cacao black pod rot, underwent increases in genome sizes and gene numbers by different mechanisms.</title>
        <authorList>
            <person name="Ali S.S."/>
            <person name="Shao J."/>
            <person name="Lary D.J."/>
            <person name="Kronmiller B."/>
            <person name="Shen D."/>
            <person name="Strem M.D."/>
            <person name="Amoako-Attah I."/>
            <person name="Akrofi A.Y."/>
            <person name="Begoude B.A."/>
            <person name="Ten Hoopen G.M."/>
            <person name="Coulibaly K."/>
            <person name="Kebe B.I."/>
            <person name="Melnick R.L."/>
            <person name="Guiltinan M.J."/>
            <person name="Tyler B.M."/>
            <person name="Meinhardt L.W."/>
            <person name="Bailey B.A."/>
        </authorList>
    </citation>
    <scope>NUCLEOTIDE SEQUENCE [LARGE SCALE GENOMIC DNA]</scope>
    <source>
        <strain evidence="2">sbr112.9</strain>
        <tissue evidence="1">Mycelia</tissue>
    </source>
</reference>
<proteinExistence type="predicted"/>
<gene>
    <name evidence="1" type="ORF">PHPALM_16220</name>
</gene>
<dbReference type="Proteomes" id="UP000237271">
    <property type="component" value="Unassembled WGS sequence"/>
</dbReference>
<organism evidence="1 2">
    <name type="scientific">Phytophthora palmivora</name>
    <dbReference type="NCBI Taxonomy" id="4796"/>
    <lineage>
        <taxon>Eukaryota</taxon>
        <taxon>Sar</taxon>
        <taxon>Stramenopiles</taxon>
        <taxon>Oomycota</taxon>
        <taxon>Peronosporomycetes</taxon>
        <taxon>Peronosporales</taxon>
        <taxon>Peronosporaceae</taxon>
        <taxon>Phytophthora</taxon>
    </lineage>
</organism>
<comment type="caution">
    <text evidence="1">The sequence shown here is derived from an EMBL/GenBank/DDBJ whole genome shotgun (WGS) entry which is preliminary data.</text>
</comment>
<accession>A0A2P4XQB3</accession>
<dbReference type="AlphaFoldDB" id="A0A2P4XQB3"/>
<dbReference type="OrthoDB" id="77741at2759"/>
<keyword evidence="2" id="KW-1185">Reference proteome</keyword>
<dbReference type="EMBL" id="NCKW01008734">
    <property type="protein sequence ID" value="POM67724.1"/>
    <property type="molecule type" value="Genomic_DNA"/>
</dbReference>
<protein>
    <submittedName>
        <fullName evidence="1">Crinkler (CRN) family protein</fullName>
    </submittedName>
</protein>
<evidence type="ECO:0000313" key="1">
    <source>
        <dbReference type="EMBL" id="POM67724.1"/>
    </source>
</evidence>